<accession>A0A1I4UST9</accession>
<feature type="region of interest" description="Disordered" evidence="1">
    <location>
        <begin position="1"/>
        <end position="21"/>
    </location>
</feature>
<dbReference type="GO" id="GO:0006355">
    <property type="term" value="P:regulation of DNA-templated transcription"/>
    <property type="evidence" value="ECO:0007669"/>
    <property type="project" value="InterPro"/>
</dbReference>
<evidence type="ECO:0000313" key="3">
    <source>
        <dbReference type="Proteomes" id="UP000199048"/>
    </source>
</evidence>
<dbReference type="Gene3D" id="1.10.1220.10">
    <property type="entry name" value="Met repressor-like"/>
    <property type="match status" value="1"/>
</dbReference>
<dbReference type="EMBL" id="FOTK01000076">
    <property type="protein sequence ID" value="SFM92011.1"/>
    <property type="molecule type" value="Genomic_DNA"/>
</dbReference>
<protein>
    <recommendedName>
        <fullName evidence="4">Arc-like DNA binding domain-containing protein</fullName>
    </recommendedName>
</protein>
<proteinExistence type="predicted"/>
<dbReference type="SUPFAM" id="SSF47598">
    <property type="entry name" value="Ribbon-helix-helix"/>
    <property type="match status" value="1"/>
</dbReference>
<dbReference type="STRING" id="582667.SAMN05192568_107612"/>
<sequence length="188" mass="20931">MSTIQDEQERRMGRPALSADERKSATLRFRVRESLKDQLEQAAVQSGLSMSEEFERRIADSFKFDLILRVMLDSSRGQDLFVNLGTVLETVREYSKETGTLSDKSVWAEHDPTRAGLRAAIAVLVEHLIPPAREPNPAPATAAEARQERLYAVELENMVEFGDEFARMVIGQLSGPAEDLNTGGASEH</sequence>
<dbReference type="InterPro" id="IPR013321">
    <property type="entry name" value="Arc_rbn_hlx_hlx"/>
</dbReference>
<reference evidence="3" key="1">
    <citation type="submission" date="2016-10" db="EMBL/GenBank/DDBJ databases">
        <authorList>
            <person name="Varghese N."/>
            <person name="Submissions S."/>
        </authorList>
    </citation>
    <scope>NUCLEOTIDE SEQUENCE [LARGE SCALE GENOMIC DNA]</scope>
    <source>
        <strain evidence="3">BL36</strain>
    </source>
</reference>
<dbReference type="RefSeq" id="WP_092047117.1">
    <property type="nucleotide sequence ID" value="NZ_FOTK01000076.1"/>
</dbReference>
<evidence type="ECO:0000256" key="1">
    <source>
        <dbReference type="SAM" id="MobiDB-lite"/>
    </source>
</evidence>
<evidence type="ECO:0008006" key="4">
    <source>
        <dbReference type="Google" id="ProtNLM"/>
    </source>
</evidence>
<dbReference type="InterPro" id="IPR010985">
    <property type="entry name" value="Ribbon_hlx_hlx"/>
</dbReference>
<dbReference type="Proteomes" id="UP000199048">
    <property type="component" value="Unassembled WGS sequence"/>
</dbReference>
<organism evidence="2 3">
    <name type="scientific">Methylobacterium pseudosasicola</name>
    <dbReference type="NCBI Taxonomy" id="582667"/>
    <lineage>
        <taxon>Bacteria</taxon>
        <taxon>Pseudomonadati</taxon>
        <taxon>Pseudomonadota</taxon>
        <taxon>Alphaproteobacteria</taxon>
        <taxon>Hyphomicrobiales</taxon>
        <taxon>Methylobacteriaceae</taxon>
        <taxon>Methylobacterium</taxon>
    </lineage>
</organism>
<dbReference type="OrthoDB" id="9995937at2"/>
<dbReference type="AlphaFoldDB" id="A0A1I4UST9"/>
<evidence type="ECO:0000313" key="2">
    <source>
        <dbReference type="EMBL" id="SFM92011.1"/>
    </source>
</evidence>
<name>A0A1I4UST9_9HYPH</name>
<keyword evidence="3" id="KW-1185">Reference proteome</keyword>
<gene>
    <name evidence="2" type="ORF">SAMN05192568_107612</name>
</gene>